<evidence type="ECO:0000313" key="2">
    <source>
        <dbReference type="EMBL" id="THV02276.1"/>
    </source>
</evidence>
<organism evidence="2 3">
    <name type="scientific">Dendrothele bispora (strain CBS 962.96)</name>
    <dbReference type="NCBI Taxonomy" id="1314807"/>
    <lineage>
        <taxon>Eukaryota</taxon>
        <taxon>Fungi</taxon>
        <taxon>Dikarya</taxon>
        <taxon>Basidiomycota</taxon>
        <taxon>Agaricomycotina</taxon>
        <taxon>Agaricomycetes</taxon>
        <taxon>Agaricomycetidae</taxon>
        <taxon>Agaricales</taxon>
        <taxon>Agaricales incertae sedis</taxon>
        <taxon>Dendrothele</taxon>
    </lineage>
</organism>
<name>A0A4V4HHD5_DENBC</name>
<dbReference type="OrthoDB" id="3023006at2759"/>
<reference evidence="2 3" key="1">
    <citation type="journal article" date="2019" name="Nat. Ecol. Evol.">
        <title>Megaphylogeny resolves global patterns of mushroom evolution.</title>
        <authorList>
            <person name="Varga T."/>
            <person name="Krizsan K."/>
            <person name="Foldi C."/>
            <person name="Dima B."/>
            <person name="Sanchez-Garcia M."/>
            <person name="Sanchez-Ramirez S."/>
            <person name="Szollosi G.J."/>
            <person name="Szarkandi J.G."/>
            <person name="Papp V."/>
            <person name="Albert L."/>
            <person name="Andreopoulos W."/>
            <person name="Angelini C."/>
            <person name="Antonin V."/>
            <person name="Barry K.W."/>
            <person name="Bougher N.L."/>
            <person name="Buchanan P."/>
            <person name="Buyck B."/>
            <person name="Bense V."/>
            <person name="Catcheside P."/>
            <person name="Chovatia M."/>
            <person name="Cooper J."/>
            <person name="Damon W."/>
            <person name="Desjardin D."/>
            <person name="Finy P."/>
            <person name="Geml J."/>
            <person name="Haridas S."/>
            <person name="Hughes K."/>
            <person name="Justo A."/>
            <person name="Karasinski D."/>
            <person name="Kautmanova I."/>
            <person name="Kiss B."/>
            <person name="Kocsube S."/>
            <person name="Kotiranta H."/>
            <person name="LaButti K.M."/>
            <person name="Lechner B.E."/>
            <person name="Liimatainen K."/>
            <person name="Lipzen A."/>
            <person name="Lukacs Z."/>
            <person name="Mihaltcheva S."/>
            <person name="Morgado L.N."/>
            <person name="Niskanen T."/>
            <person name="Noordeloos M.E."/>
            <person name="Ohm R.A."/>
            <person name="Ortiz-Santana B."/>
            <person name="Ovrebo C."/>
            <person name="Racz N."/>
            <person name="Riley R."/>
            <person name="Savchenko A."/>
            <person name="Shiryaev A."/>
            <person name="Soop K."/>
            <person name="Spirin V."/>
            <person name="Szebenyi C."/>
            <person name="Tomsovsky M."/>
            <person name="Tulloss R.E."/>
            <person name="Uehling J."/>
            <person name="Grigoriev I.V."/>
            <person name="Vagvolgyi C."/>
            <person name="Papp T."/>
            <person name="Martin F.M."/>
            <person name="Miettinen O."/>
            <person name="Hibbett D.S."/>
            <person name="Nagy L.G."/>
        </authorList>
    </citation>
    <scope>NUCLEOTIDE SEQUENCE [LARGE SCALE GENOMIC DNA]</scope>
    <source>
        <strain evidence="2 3">CBS 962.96</strain>
    </source>
</reference>
<accession>A0A4V4HHD5</accession>
<keyword evidence="1" id="KW-0812">Transmembrane</keyword>
<evidence type="ECO:0000256" key="1">
    <source>
        <dbReference type="SAM" id="Phobius"/>
    </source>
</evidence>
<dbReference type="AlphaFoldDB" id="A0A4V4HHD5"/>
<evidence type="ECO:0000313" key="3">
    <source>
        <dbReference type="Proteomes" id="UP000297245"/>
    </source>
</evidence>
<keyword evidence="3" id="KW-1185">Reference proteome</keyword>
<dbReference type="Proteomes" id="UP000297245">
    <property type="component" value="Unassembled WGS sequence"/>
</dbReference>
<sequence length="635" mass="73429">MAEQLQLATHIPASANQFQKTSIELIREIFRFACLSPDATQHSDSVSPQEDDVDMDDVLKPLVVLSISEVCRQWREVLLYTPELWSQVLIEFRNGLTPRGVYGTQRWLRRSQGYDRLRNYPLDVRFLPQEFSQYLTMPSHVWFEKGFVSLITSLLRYQHCWREFEFVQPFDVVKLLLTHPFYDGLELETRFETLEKFILGVIPSKHDLEHHIPWFPDETHGVWNILATRTPNIKHIEFNTSGPIPVNVLDLVSLPRTASHLTVLRFSNVFSAHVQGSTFVRQTLLRYPTLEEALFDKVYDGFEWENMDAVPELRPTDLDVVPNLRVLKLGLEAKGADWVLSNFKLPKLESLGIDIFNGDHLATPTRLFNEILLRLQENSRFPLKRLYLRNIARLSVDHLDQFLRGVNYTLVELHLISIWGFRFATLIHRLYNRYPEMKSLLSQENGFWLPSPTPILPRLSTLSIAGYTPYQADTEIITTYVLWRTCAQGSSSKPELDGITPLSRALIQLNARACSMDLVRRINLVVSDAMARGFVKFEWPSDALADAPSNQNFADPPWWLVIDFVRGDTRLPAFYWPNDQLVYYVLCFVLTAANIVIFGIVVAVGSVHFKIRKRASQYTKNFMNCLYCLYMSFAT</sequence>
<proteinExistence type="predicted"/>
<gene>
    <name evidence="2" type="ORF">K435DRAFT_792634</name>
</gene>
<protein>
    <submittedName>
        <fullName evidence="2">Uncharacterized protein</fullName>
    </submittedName>
</protein>
<keyword evidence="1" id="KW-0472">Membrane</keyword>
<dbReference type="EMBL" id="ML179078">
    <property type="protein sequence ID" value="THV02276.1"/>
    <property type="molecule type" value="Genomic_DNA"/>
</dbReference>
<keyword evidence="1" id="KW-1133">Transmembrane helix</keyword>
<feature type="transmembrane region" description="Helical" evidence="1">
    <location>
        <begin position="581"/>
        <end position="604"/>
    </location>
</feature>